<feature type="compositionally biased region" description="Basic and acidic residues" evidence="2">
    <location>
        <begin position="1059"/>
        <end position="1070"/>
    </location>
</feature>
<evidence type="ECO:0008006" key="5">
    <source>
        <dbReference type="Google" id="ProtNLM"/>
    </source>
</evidence>
<feature type="compositionally biased region" description="Acidic residues" evidence="2">
    <location>
        <begin position="949"/>
        <end position="960"/>
    </location>
</feature>
<dbReference type="InterPro" id="IPR007015">
    <property type="entry name" value="DNA_pol_V/MYBBP1A"/>
</dbReference>
<gene>
    <name evidence="3" type="ORF">EVOR1521_LOCUS29442</name>
</gene>
<dbReference type="InterPro" id="IPR008979">
    <property type="entry name" value="Galactose-bd-like_sf"/>
</dbReference>
<evidence type="ECO:0000313" key="3">
    <source>
        <dbReference type="EMBL" id="CAJ1407835.1"/>
    </source>
</evidence>
<evidence type="ECO:0000256" key="1">
    <source>
        <dbReference type="SAM" id="Coils"/>
    </source>
</evidence>
<name>A0AA36JLS9_9DINO</name>
<comment type="caution">
    <text evidence="3">The sequence shown here is derived from an EMBL/GenBank/DDBJ whole genome shotgun (WGS) entry which is preliminary data.</text>
</comment>
<dbReference type="GO" id="GO:0005730">
    <property type="term" value="C:nucleolus"/>
    <property type="evidence" value="ECO:0007669"/>
    <property type="project" value="InterPro"/>
</dbReference>
<dbReference type="Proteomes" id="UP001178507">
    <property type="component" value="Unassembled WGS sequence"/>
</dbReference>
<dbReference type="Gene3D" id="2.60.120.260">
    <property type="entry name" value="Galactose-binding domain-like"/>
    <property type="match status" value="1"/>
</dbReference>
<feature type="region of interest" description="Disordered" evidence="2">
    <location>
        <begin position="898"/>
        <end position="924"/>
    </location>
</feature>
<dbReference type="SUPFAM" id="SSF49785">
    <property type="entry name" value="Galactose-binding domain-like"/>
    <property type="match status" value="1"/>
</dbReference>
<evidence type="ECO:0000256" key="2">
    <source>
        <dbReference type="SAM" id="MobiDB-lite"/>
    </source>
</evidence>
<keyword evidence="1" id="KW-0175">Coiled coil</keyword>
<feature type="region of interest" description="Disordered" evidence="2">
    <location>
        <begin position="493"/>
        <end position="516"/>
    </location>
</feature>
<dbReference type="Pfam" id="PF04931">
    <property type="entry name" value="DNA_pol_phi"/>
    <property type="match status" value="1"/>
</dbReference>
<feature type="compositionally biased region" description="Pro residues" evidence="2">
    <location>
        <begin position="1398"/>
        <end position="1409"/>
    </location>
</feature>
<proteinExistence type="predicted"/>
<feature type="compositionally biased region" description="Basic and acidic residues" evidence="2">
    <location>
        <begin position="938"/>
        <end position="948"/>
    </location>
</feature>
<feature type="region of interest" description="Disordered" evidence="2">
    <location>
        <begin position="1059"/>
        <end position="1080"/>
    </location>
</feature>
<feature type="region of interest" description="Disordered" evidence="2">
    <location>
        <begin position="1364"/>
        <end position="1420"/>
    </location>
</feature>
<dbReference type="GO" id="GO:0003677">
    <property type="term" value="F:DNA binding"/>
    <property type="evidence" value="ECO:0007669"/>
    <property type="project" value="InterPro"/>
</dbReference>
<protein>
    <recommendedName>
        <fullName evidence="5">F5/8 type C domain-containing protein</fullName>
    </recommendedName>
</protein>
<dbReference type="InterPro" id="IPR035992">
    <property type="entry name" value="Ricin_B-like_lectins"/>
</dbReference>
<feature type="compositionally biased region" description="Acidic residues" evidence="2">
    <location>
        <begin position="900"/>
        <end position="921"/>
    </location>
</feature>
<dbReference type="GO" id="GO:0006355">
    <property type="term" value="P:regulation of DNA-templated transcription"/>
    <property type="evidence" value="ECO:0007669"/>
    <property type="project" value="InterPro"/>
</dbReference>
<feature type="coiled-coil region" evidence="1">
    <location>
        <begin position="988"/>
        <end position="1015"/>
    </location>
</feature>
<dbReference type="SUPFAM" id="SSF50370">
    <property type="entry name" value="Ricin B-like lectins"/>
    <property type="match status" value="1"/>
</dbReference>
<dbReference type="InterPro" id="IPR036943">
    <property type="entry name" value="FN_type2_sf"/>
</dbReference>
<feature type="region of interest" description="Disordered" evidence="2">
    <location>
        <begin position="938"/>
        <end position="964"/>
    </location>
</feature>
<dbReference type="EMBL" id="CAUJNA010003693">
    <property type="protein sequence ID" value="CAJ1407835.1"/>
    <property type="molecule type" value="Genomic_DNA"/>
</dbReference>
<keyword evidence="4" id="KW-1185">Reference proteome</keyword>
<accession>A0AA36JLS9</accession>
<organism evidence="3 4">
    <name type="scientific">Effrenium voratum</name>
    <dbReference type="NCBI Taxonomy" id="2562239"/>
    <lineage>
        <taxon>Eukaryota</taxon>
        <taxon>Sar</taxon>
        <taxon>Alveolata</taxon>
        <taxon>Dinophyceae</taxon>
        <taxon>Suessiales</taxon>
        <taxon>Symbiodiniaceae</taxon>
        <taxon>Effrenium</taxon>
    </lineage>
</organism>
<sequence length="1420" mass="156031">MAPLHDATSFAETPAMLISGTPSRKELCLVASAESGLGLEGCEAAVRRGDGREIWRFGRRIRAANGLCLAKGAPGLAPCGPWQEQEWQLLGTNQLKLSGSGVCLSVSTEKDLDVALGQSAHSSSDPCDPMHTADRAVDGNPSSYWASEAPVGGQVDWELSFPRARLKSADIDWEFPPSGFSLQVTKDGDHWREVYSVASNPLHSSKSQIPLEGVEAVGARLRMDADQVVGIRNFRLRSGHLPTLEPCQDRIARGKWFLIGVVEFDPSKRLRSEEGAWRPKNRLGADKSWVLNGQHPPVSFAASSDLKPLTLWRQQHRRTVEGFLCAAAFVQDGKVYTNCTDAPTPRGDSGREWCYLDPGQCDGNWGYCTPVVDYDAQRLAIGLDYFCQWWLRPHKGQDKLHEEIFAALEEGLFPEGQTSTAAAPAFRSMAELAVRLCQNATEKAKADQLLVGFFKHFKEGWAYLFVCLASKHLPAHPAAAYAHSRLVELVGGLKPEKPAPQSKKAKKRKKAGADRPHEPLQCLELCDGTRLSILVSLQEHQAFQRVPGNLKRQWQQALLSPLSPPGVRSRCGTLINYISQGTGPPSRVVAAQLEQLAVHSKVPDEVVLAVVFQQFLASFIKAPAGATFSLRNFKAAVGLPKMPAELEDVALPSIRTDKEERLFWRAKLWSTVAQLARRTWPEAAERLITGEAEASAVEAFSGGEEGPGSMVRSLAFQGCLADGTLLVLRLHQWWNHVLTTPPAVATPSKKKTDAGCQCLVKLEDTEESLRRRALQLCQLVMELDGRISDRQKNAICSLPLSLSLVLLDENLPGRDSAREMLSELMEIIDSLVNTAKASKSKKKMAEQLANVAPVAAESYVADSPPLVREASKMAWRELGYYAADETLRSLCSSVCGAPDADADAEAPEDEEEDADEDDEDEGGARKAAFDSAIAEMKAKNEAKASAKAEEEEEEEEEDVTTLDHSGVLSQLLGDGGGELLNSFAASSLDGATGEKKKLTKRQQKLKRQQDEFIRRLREADLVESFLIRSGSKREISLNLVEELYPALVVLKHKARFRKEDKDEKAEEQGKGKKKRQTKADSTLKALEDNLCQRVHKMLVRLMRTICRPGAIQILAGWQPDEEWASKARALSVHGLTPKVCASGPQVLEVGSSFFYFLCAAHRAASQEEGAEQSPSEGWTLAEELLTQLLQEWAGKKECDQWCQAALKAFAARLPMVLLRLPWIETVKGARKAFAQRNQLAFLGNTLLRPLPPEVSKADVAKQLEFADSCAFLCAELLESTIDLVEEAQAASSTSQKHKLRREALQTLKAIHRLRRQKSNGFPAAVSAAVAKAIAGLRDSLPNQQRRGEVYQLCVHLLRLVHPHVSQPRPAQDGHKAEREKKRKGRSGSVSRSPSAHPQSPPSKPAPGPPSKGKRRKAQKS</sequence>
<feature type="compositionally biased region" description="Low complexity" evidence="2">
    <location>
        <begin position="1386"/>
        <end position="1397"/>
    </location>
</feature>
<dbReference type="Gene3D" id="2.10.10.10">
    <property type="entry name" value="Fibronectin, type II, collagen-binding"/>
    <property type="match status" value="1"/>
</dbReference>
<reference evidence="3" key="1">
    <citation type="submission" date="2023-08" db="EMBL/GenBank/DDBJ databases">
        <authorList>
            <person name="Chen Y."/>
            <person name="Shah S."/>
            <person name="Dougan E. K."/>
            <person name="Thang M."/>
            <person name="Chan C."/>
        </authorList>
    </citation>
    <scope>NUCLEOTIDE SEQUENCE</scope>
</reference>
<feature type="compositionally biased region" description="Basic residues" evidence="2">
    <location>
        <begin position="1411"/>
        <end position="1420"/>
    </location>
</feature>
<evidence type="ECO:0000313" key="4">
    <source>
        <dbReference type="Proteomes" id="UP001178507"/>
    </source>
</evidence>